<dbReference type="EMBL" id="CP065217">
    <property type="protein sequence ID" value="QPL52936.1"/>
    <property type="molecule type" value="Genomic_DNA"/>
</dbReference>
<gene>
    <name evidence="2" type="ORF">I3X05_13160</name>
</gene>
<reference evidence="2 3" key="1">
    <citation type="submission" date="2020-11" db="EMBL/GenBank/DDBJ databases">
        <title>Complete and Circularized Genome Assembly of a human isolate of Vibrio navarrensis biotype pommerensis with MiSeq and MinION Sequence Data.</title>
        <authorList>
            <person name="Schwartz K."/>
            <person name="Borowiak M."/>
            <person name="Deneke C."/>
            <person name="Balau V."/>
            <person name="Metelmann C."/>
            <person name="Strauch E."/>
        </authorList>
    </citation>
    <scope>NUCLEOTIDE SEQUENCE [LARGE SCALE GENOMIC DNA]</scope>
    <source>
        <strain evidence="2 3">20-VB00237</strain>
    </source>
</reference>
<feature type="signal peptide" evidence="1">
    <location>
        <begin position="1"/>
        <end position="25"/>
    </location>
</feature>
<organism evidence="2 3">
    <name type="scientific">Vibrio navarrensis</name>
    <dbReference type="NCBI Taxonomy" id="29495"/>
    <lineage>
        <taxon>Bacteria</taxon>
        <taxon>Pseudomonadati</taxon>
        <taxon>Pseudomonadota</taxon>
        <taxon>Gammaproteobacteria</taxon>
        <taxon>Vibrionales</taxon>
        <taxon>Vibrionaceae</taxon>
        <taxon>Vibrio</taxon>
    </lineage>
</organism>
<evidence type="ECO:0000256" key="1">
    <source>
        <dbReference type="SAM" id="SignalP"/>
    </source>
</evidence>
<keyword evidence="1" id="KW-0732">Signal</keyword>
<feature type="chain" id="PRO_5042604578" evidence="1">
    <location>
        <begin position="26"/>
        <end position="152"/>
    </location>
</feature>
<dbReference type="RefSeq" id="WP_045570285.1">
    <property type="nucleotide sequence ID" value="NZ_CP065217.1"/>
</dbReference>
<accession>A0AAJ4I9W0</accession>
<protein>
    <submittedName>
        <fullName evidence="2">Uncharacterized protein</fullName>
    </submittedName>
</protein>
<dbReference type="Proteomes" id="UP000594435">
    <property type="component" value="Chromosome 1"/>
</dbReference>
<evidence type="ECO:0000313" key="2">
    <source>
        <dbReference type="EMBL" id="QPL52936.1"/>
    </source>
</evidence>
<dbReference type="AlphaFoldDB" id="A0AAJ4I9W0"/>
<proteinExistence type="predicted"/>
<evidence type="ECO:0000313" key="3">
    <source>
        <dbReference type="Proteomes" id="UP000594435"/>
    </source>
</evidence>
<sequence>MKYSGKIAMKLAGSILLLGSFSTQAEPIQPTLKFYEGKYATQDLVCSIVAKNETINFKKDTYSCENDEASSLVLSQIPFGTVITIYDDPNSSTNDDYTVITVEEDIIENYIVGDFEMNDFNGSVSIEYFRKNGLKGKVSSVKIQMPEDNSEE</sequence>
<name>A0AAJ4I9W0_9VIBR</name>